<dbReference type="KEGG" id="amob:HG15A2_16700"/>
<dbReference type="Gene3D" id="2.160.20.10">
    <property type="entry name" value="Single-stranded right-handed beta-helix, Pectin lyase-like"/>
    <property type="match status" value="1"/>
</dbReference>
<dbReference type="AlphaFoldDB" id="A0A517MU35"/>
<name>A0A517MU35_9BACT</name>
<accession>A0A517MU35</accession>
<feature type="chain" id="PRO_5022026277" description="Probable pectate lyase C" evidence="2">
    <location>
        <begin position="24"/>
        <end position="542"/>
    </location>
</feature>
<dbReference type="OrthoDB" id="628936at2"/>
<dbReference type="InterPro" id="IPR018247">
    <property type="entry name" value="EF_Hand_1_Ca_BS"/>
</dbReference>
<keyword evidence="2" id="KW-0732">Signal</keyword>
<proteinExistence type="predicted"/>
<dbReference type="InterPro" id="IPR013424">
    <property type="entry name" value="Ice-binding_C"/>
</dbReference>
<evidence type="ECO:0000256" key="2">
    <source>
        <dbReference type="SAM" id="SignalP"/>
    </source>
</evidence>
<dbReference type="InterPro" id="IPR012334">
    <property type="entry name" value="Pectin_lyas_fold"/>
</dbReference>
<dbReference type="SMART" id="SM00710">
    <property type="entry name" value="PbH1"/>
    <property type="match status" value="5"/>
</dbReference>
<dbReference type="Proteomes" id="UP000319852">
    <property type="component" value="Chromosome"/>
</dbReference>
<evidence type="ECO:0000313" key="3">
    <source>
        <dbReference type="EMBL" id="QDS98395.1"/>
    </source>
</evidence>
<gene>
    <name evidence="3" type="ORF">HG15A2_16700</name>
</gene>
<reference evidence="3 4" key="1">
    <citation type="submission" date="2019-02" db="EMBL/GenBank/DDBJ databases">
        <title>Deep-cultivation of Planctomycetes and their phenomic and genomic characterization uncovers novel biology.</title>
        <authorList>
            <person name="Wiegand S."/>
            <person name="Jogler M."/>
            <person name="Boedeker C."/>
            <person name="Pinto D."/>
            <person name="Vollmers J."/>
            <person name="Rivas-Marin E."/>
            <person name="Kohn T."/>
            <person name="Peeters S.H."/>
            <person name="Heuer A."/>
            <person name="Rast P."/>
            <person name="Oberbeckmann S."/>
            <person name="Bunk B."/>
            <person name="Jeske O."/>
            <person name="Meyerdierks A."/>
            <person name="Storesund J.E."/>
            <person name="Kallscheuer N."/>
            <person name="Luecker S."/>
            <person name="Lage O.M."/>
            <person name="Pohl T."/>
            <person name="Merkel B.J."/>
            <person name="Hornburger P."/>
            <person name="Mueller R.-W."/>
            <person name="Bruemmer F."/>
            <person name="Labrenz M."/>
            <person name="Spormann A.M."/>
            <person name="Op den Camp H."/>
            <person name="Overmann J."/>
            <person name="Amann R."/>
            <person name="Jetten M.S.M."/>
            <person name="Mascher T."/>
            <person name="Medema M.H."/>
            <person name="Devos D.P."/>
            <person name="Kaster A.-K."/>
            <person name="Ovreas L."/>
            <person name="Rohde M."/>
            <person name="Galperin M.Y."/>
            <person name="Jogler C."/>
        </authorList>
    </citation>
    <scope>NUCLEOTIDE SEQUENCE [LARGE SCALE GENOMIC DNA]</scope>
    <source>
        <strain evidence="3 4">HG15A2</strain>
    </source>
</reference>
<dbReference type="NCBIfam" id="TIGR02595">
    <property type="entry name" value="PEP_CTERM"/>
    <property type="match status" value="1"/>
</dbReference>
<dbReference type="InterPro" id="IPR011050">
    <property type="entry name" value="Pectin_lyase_fold/virulence"/>
</dbReference>
<dbReference type="InterPro" id="IPR006626">
    <property type="entry name" value="PbH1"/>
</dbReference>
<sequence precursor="true">MKLRIFGIAILWLSSWVCNGSQAGAFDFHVSDNSQFASAFSNASPGDNILLQPGNYNGGRYRLGLSDVTIRSVDPANRAVIQGGTNGIQLSSAQSVTLQDLVFEGQAANGVNIDDGGNISTPSTDITLRRVTFRDIGSSGNHDGVKLSGVNDFLLDQVEVLNWGNGGSAVDMVGSHRGVIQNSYFFDPGTTVASAVRPKGGSKDITIRGNRIELPSGAGRAIQAGGSTGTQYFRFLDGDSGYEADEIIAEGNVIIGGVSAFSFVNIDGGLFHHNYVQRPRNWTVRILNENQGNPIVDTQNGVVRDNSIVFSDTPGEYSTAVNIGPETLPETFTFARNQWLNLANPTSAGSTPQLPVTEASGIYGQDSGIDPDEVIAWDFEWGVWLVNASSQTNSFTVANPDEYQEAVVQASGNFVPSGGDPFVGAWQYTDLTSGQLQLEPFSQLVLRLNSDLPSADANDDGQVDGSDFLDWQAGFGTSSPAKVDGDFTGDSEVDANDLALWHDQYGSGVASSFSSAIVPEPTSVAMFVLGTVFCGRLSRKRH</sequence>
<dbReference type="SUPFAM" id="SSF51126">
    <property type="entry name" value="Pectin lyase-like"/>
    <property type="match status" value="1"/>
</dbReference>
<keyword evidence="4" id="KW-1185">Reference proteome</keyword>
<organism evidence="3 4">
    <name type="scientific">Adhaeretor mobilis</name>
    <dbReference type="NCBI Taxonomy" id="1930276"/>
    <lineage>
        <taxon>Bacteria</taxon>
        <taxon>Pseudomonadati</taxon>
        <taxon>Planctomycetota</taxon>
        <taxon>Planctomycetia</taxon>
        <taxon>Pirellulales</taxon>
        <taxon>Lacipirellulaceae</taxon>
        <taxon>Adhaeretor</taxon>
    </lineage>
</organism>
<evidence type="ECO:0000313" key="4">
    <source>
        <dbReference type="Proteomes" id="UP000319852"/>
    </source>
</evidence>
<dbReference type="EMBL" id="CP036263">
    <property type="protein sequence ID" value="QDS98395.1"/>
    <property type="molecule type" value="Genomic_DNA"/>
</dbReference>
<evidence type="ECO:0000256" key="1">
    <source>
        <dbReference type="ARBA" id="ARBA00016512"/>
    </source>
</evidence>
<protein>
    <recommendedName>
        <fullName evidence="1">Probable pectate lyase C</fullName>
    </recommendedName>
</protein>
<feature type="signal peptide" evidence="2">
    <location>
        <begin position="1"/>
        <end position="23"/>
    </location>
</feature>
<dbReference type="PROSITE" id="PS00018">
    <property type="entry name" value="EF_HAND_1"/>
    <property type="match status" value="1"/>
</dbReference>
<dbReference type="RefSeq" id="WP_145059510.1">
    <property type="nucleotide sequence ID" value="NZ_CP036263.1"/>
</dbReference>